<dbReference type="PANTHER" id="PTHR42718">
    <property type="entry name" value="MAJOR FACILITATOR SUPERFAMILY MULTIDRUG TRANSPORTER MFSC"/>
    <property type="match status" value="1"/>
</dbReference>
<dbReference type="AlphaFoldDB" id="A0A9Q8Q6J0"/>
<keyword evidence="3 6" id="KW-1133">Transmembrane helix</keyword>
<feature type="transmembrane region" description="Helical" evidence="6">
    <location>
        <begin position="251"/>
        <end position="271"/>
    </location>
</feature>
<feature type="compositionally biased region" description="Polar residues" evidence="5">
    <location>
        <begin position="19"/>
        <end position="32"/>
    </location>
</feature>
<feature type="transmembrane region" description="Helical" evidence="6">
    <location>
        <begin position="211"/>
        <end position="230"/>
    </location>
</feature>
<accession>A0A9Q8Q6J0</accession>
<evidence type="ECO:0000256" key="1">
    <source>
        <dbReference type="ARBA" id="ARBA00004141"/>
    </source>
</evidence>
<dbReference type="InterPro" id="IPR011701">
    <property type="entry name" value="MFS"/>
</dbReference>
<dbReference type="GO" id="GO:0016020">
    <property type="term" value="C:membrane"/>
    <property type="evidence" value="ECO:0007669"/>
    <property type="project" value="UniProtKB-SubCell"/>
</dbReference>
<evidence type="ECO:0000256" key="4">
    <source>
        <dbReference type="ARBA" id="ARBA00023136"/>
    </source>
</evidence>
<name>A0A9Q8Q6J0_9HYPO</name>
<dbReference type="GO" id="GO:0022857">
    <property type="term" value="F:transmembrane transporter activity"/>
    <property type="evidence" value="ECO:0007669"/>
    <property type="project" value="InterPro"/>
</dbReference>
<feature type="transmembrane region" description="Helical" evidence="6">
    <location>
        <begin position="413"/>
        <end position="438"/>
    </location>
</feature>
<reference evidence="8" key="1">
    <citation type="submission" date="2021-11" db="EMBL/GenBank/DDBJ databases">
        <title>Purpureocillium_takamizusanense_genome.</title>
        <authorList>
            <person name="Nguyen N.-H."/>
        </authorList>
    </citation>
    <scope>NUCLEOTIDE SEQUENCE</scope>
    <source>
        <strain evidence="8">PT3</strain>
    </source>
</reference>
<dbReference type="OrthoDB" id="2130629at2759"/>
<dbReference type="Pfam" id="PF07690">
    <property type="entry name" value="MFS_1"/>
    <property type="match status" value="1"/>
</dbReference>
<sequence>MATQTEAVKLEPVAAGIVDSQSTSRLSHSDSAGSPGDYDNSNSLTASRLRKVAVTFQLAGVNFASSATNGLVVVGLPRMTADLHLPASLAFWPSSVPGLATASALLLAGAFADVVGHKSMELIGCVVSGAMIIGCGFTRRGEELVALRALHGVAMALHLSSSVGLITNIMPRGKGRNLSFACVGLSQPLGFSVGLVMGGVLVDTIGWRAGWYLYGGITLLLAAVGAWALPASGPVGTLKTVVRDMRTKVDGVGALLASAFMTLISYFLAIISTDVYKVKEPTSIVLLCLGVVALPLFIGWMHRQHRAGKPALIPNSFWSNSSFATICATIALSFAVLNSLELFASLYFQEIQHFSALQAALRIVPSVIVGVALNFATGLVVHKIPAVWLIVITSLLTAGSPLLMALIKPQSTYWTGAFFAQILMPFSVDVLFTVGLIIVTDTFPDDKQAIAGAVFNTASQFGNSLGLAVMQVVSTLVAKNNARMTPPGPLLEGYRAAFWTMLALMIGCTAIGGIGLRKTGKIGLKQE</sequence>
<dbReference type="RefSeq" id="XP_047837158.1">
    <property type="nucleotide sequence ID" value="XM_047981200.1"/>
</dbReference>
<feature type="transmembrane region" description="Helical" evidence="6">
    <location>
        <begin position="323"/>
        <end position="348"/>
    </location>
</feature>
<dbReference type="PANTHER" id="PTHR42718:SF27">
    <property type="entry name" value="TRANSPORTER, PUTATIVE-RELATED"/>
    <property type="match status" value="1"/>
</dbReference>
<dbReference type="Proteomes" id="UP000829364">
    <property type="component" value="Chromosome 1"/>
</dbReference>
<evidence type="ECO:0000313" key="9">
    <source>
        <dbReference type="Proteomes" id="UP000829364"/>
    </source>
</evidence>
<organism evidence="8 9">
    <name type="scientific">Purpureocillium takamizusanense</name>
    <dbReference type="NCBI Taxonomy" id="2060973"/>
    <lineage>
        <taxon>Eukaryota</taxon>
        <taxon>Fungi</taxon>
        <taxon>Dikarya</taxon>
        <taxon>Ascomycota</taxon>
        <taxon>Pezizomycotina</taxon>
        <taxon>Sordariomycetes</taxon>
        <taxon>Hypocreomycetidae</taxon>
        <taxon>Hypocreales</taxon>
        <taxon>Ophiocordycipitaceae</taxon>
        <taxon>Purpureocillium</taxon>
    </lineage>
</organism>
<feature type="transmembrane region" description="Helical" evidence="6">
    <location>
        <begin position="52"/>
        <end position="76"/>
    </location>
</feature>
<feature type="transmembrane region" description="Helical" evidence="6">
    <location>
        <begin position="496"/>
        <end position="516"/>
    </location>
</feature>
<dbReference type="GeneID" id="72062364"/>
<protein>
    <recommendedName>
        <fullName evidence="7">Major facilitator superfamily (MFS) profile domain-containing protein</fullName>
    </recommendedName>
</protein>
<dbReference type="KEGG" id="ptkz:JDV02_000399"/>
<dbReference type="SUPFAM" id="SSF103473">
    <property type="entry name" value="MFS general substrate transporter"/>
    <property type="match status" value="1"/>
</dbReference>
<feature type="transmembrane region" description="Helical" evidence="6">
    <location>
        <begin position="360"/>
        <end position="380"/>
    </location>
</feature>
<evidence type="ECO:0000256" key="6">
    <source>
        <dbReference type="SAM" id="Phobius"/>
    </source>
</evidence>
<feature type="transmembrane region" description="Helical" evidence="6">
    <location>
        <begin position="450"/>
        <end position="476"/>
    </location>
</feature>
<feature type="transmembrane region" description="Helical" evidence="6">
    <location>
        <begin position="96"/>
        <end position="115"/>
    </location>
</feature>
<comment type="subcellular location">
    <subcellularLocation>
        <location evidence="1">Membrane</location>
        <topology evidence="1">Multi-pass membrane protein</topology>
    </subcellularLocation>
</comment>
<feature type="transmembrane region" description="Helical" evidence="6">
    <location>
        <begin position="387"/>
        <end position="407"/>
    </location>
</feature>
<dbReference type="Gene3D" id="1.20.1250.20">
    <property type="entry name" value="MFS general substrate transporter like domains"/>
    <property type="match status" value="2"/>
</dbReference>
<evidence type="ECO:0000256" key="3">
    <source>
        <dbReference type="ARBA" id="ARBA00022989"/>
    </source>
</evidence>
<feature type="transmembrane region" description="Helical" evidence="6">
    <location>
        <begin position="178"/>
        <end position="199"/>
    </location>
</feature>
<dbReference type="InterPro" id="IPR020846">
    <property type="entry name" value="MFS_dom"/>
</dbReference>
<keyword evidence="9" id="KW-1185">Reference proteome</keyword>
<evidence type="ECO:0000259" key="7">
    <source>
        <dbReference type="PROSITE" id="PS50850"/>
    </source>
</evidence>
<dbReference type="PROSITE" id="PS50850">
    <property type="entry name" value="MFS"/>
    <property type="match status" value="1"/>
</dbReference>
<feature type="domain" description="Major facilitator superfamily (MFS) profile" evidence="7">
    <location>
        <begin position="54"/>
        <end position="520"/>
    </location>
</feature>
<gene>
    <name evidence="8" type="ORF">JDV02_000399</name>
</gene>
<evidence type="ECO:0000256" key="5">
    <source>
        <dbReference type="SAM" id="MobiDB-lite"/>
    </source>
</evidence>
<feature type="region of interest" description="Disordered" evidence="5">
    <location>
        <begin position="19"/>
        <end position="40"/>
    </location>
</feature>
<keyword evidence="2 6" id="KW-0812">Transmembrane</keyword>
<keyword evidence="4 6" id="KW-0472">Membrane</keyword>
<evidence type="ECO:0000313" key="8">
    <source>
        <dbReference type="EMBL" id="UNI13677.1"/>
    </source>
</evidence>
<proteinExistence type="predicted"/>
<dbReference type="InterPro" id="IPR036259">
    <property type="entry name" value="MFS_trans_sf"/>
</dbReference>
<dbReference type="EMBL" id="CP086354">
    <property type="protein sequence ID" value="UNI13677.1"/>
    <property type="molecule type" value="Genomic_DNA"/>
</dbReference>
<feature type="transmembrane region" description="Helical" evidence="6">
    <location>
        <begin position="283"/>
        <end position="302"/>
    </location>
</feature>
<evidence type="ECO:0000256" key="2">
    <source>
        <dbReference type="ARBA" id="ARBA00022692"/>
    </source>
</evidence>